<dbReference type="InterPro" id="IPR008947">
    <property type="entry name" value="PLipase_C/P1_nuclease_dom_sf"/>
</dbReference>
<dbReference type="PANTHER" id="PTHR33146">
    <property type="entry name" value="ENDONUCLEASE 4"/>
    <property type="match status" value="1"/>
</dbReference>
<dbReference type="GO" id="GO:0006308">
    <property type="term" value="P:DNA catabolic process"/>
    <property type="evidence" value="ECO:0007669"/>
    <property type="project" value="InterPro"/>
</dbReference>
<evidence type="ECO:0000256" key="4">
    <source>
        <dbReference type="ARBA" id="ARBA00022801"/>
    </source>
</evidence>
<keyword evidence="3" id="KW-0255">Endonuclease</keyword>
<dbReference type="AlphaFoldDB" id="A0A9X2EMS5"/>
<evidence type="ECO:0000256" key="3">
    <source>
        <dbReference type="ARBA" id="ARBA00022759"/>
    </source>
</evidence>
<keyword evidence="5" id="KW-1015">Disulfide bond</keyword>
<dbReference type="InterPro" id="IPR003154">
    <property type="entry name" value="S1/P1nuclease"/>
</dbReference>
<feature type="chain" id="PRO_5040870902" evidence="7">
    <location>
        <begin position="26"/>
        <end position="274"/>
    </location>
</feature>
<keyword evidence="9" id="KW-1185">Reference proteome</keyword>
<dbReference type="RefSeq" id="WP_252467832.1">
    <property type="nucleotide sequence ID" value="NZ_JALBWM010000050.1"/>
</dbReference>
<proteinExistence type="predicted"/>
<name>A0A9X2EMS5_9GAMM</name>
<evidence type="ECO:0000256" key="7">
    <source>
        <dbReference type="SAM" id="SignalP"/>
    </source>
</evidence>
<keyword evidence="6" id="KW-0325">Glycoprotein</keyword>
<dbReference type="GO" id="GO:0016788">
    <property type="term" value="F:hydrolase activity, acting on ester bonds"/>
    <property type="evidence" value="ECO:0007669"/>
    <property type="project" value="InterPro"/>
</dbReference>
<feature type="signal peptide" evidence="7">
    <location>
        <begin position="1"/>
        <end position="25"/>
    </location>
</feature>
<accession>A0A9X2EMS5</accession>
<dbReference type="Proteomes" id="UP001139028">
    <property type="component" value="Unassembled WGS sequence"/>
</dbReference>
<keyword evidence="7" id="KW-0732">Signal</keyword>
<keyword evidence="1" id="KW-0540">Nuclease</keyword>
<keyword evidence="2" id="KW-0479">Metal-binding</keyword>
<evidence type="ECO:0000313" key="9">
    <source>
        <dbReference type="Proteomes" id="UP001139028"/>
    </source>
</evidence>
<evidence type="ECO:0000256" key="5">
    <source>
        <dbReference type="ARBA" id="ARBA00023157"/>
    </source>
</evidence>
<comment type="caution">
    <text evidence="8">The sequence shown here is derived from an EMBL/GenBank/DDBJ whole genome shotgun (WGS) entry which is preliminary data.</text>
</comment>
<organism evidence="8 9">
    <name type="scientific">Microbulbifer okhotskensis</name>
    <dbReference type="NCBI Taxonomy" id="2926617"/>
    <lineage>
        <taxon>Bacteria</taxon>
        <taxon>Pseudomonadati</taxon>
        <taxon>Pseudomonadota</taxon>
        <taxon>Gammaproteobacteria</taxon>
        <taxon>Cellvibrionales</taxon>
        <taxon>Microbulbiferaceae</taxon>
        <taxon>Microbulbifer</taxon>
    </lineage>
</organism>
<dbReference type="GO" id="GO:0003676">
    <property type="term" value="F:nucleic acid binding"/>
    <property type="evidence" value="ECO:0007669"/>
    <property type="project" value="InterPro"/>
</dbReference>
<dbReference type="PANTHER" id="PTHR33146:SF26">
    <property type="entry name" value="ENDONUCLEASE 4"/>
    <property type="match status" value="1"/>
</dbReference>
<evidence type="ECO:0000313" key="8">
    <source>
        <dbReference type="EMBL" id="MCO1335134.1"/>
    </source>
</evidence>
<dbReference type="GO" id="GO:0004519">
    <property type="term" value="F:endonuclease activity"/>
    <property type="evidence" value="ECO:0007669"/>
    <property type="project" value="UniProtKB-KW"/>
</dbReference>
<dbReference type="SUPFAM" id="SSF48537">
    <property type="entry name" value="Phospholipase C/P1 nuclease"/>
    <property type="match status" value="1"/>
</dbReference>
<sequence length="274" mass="30834">MSIRLMGIRIVIALFGLTAMAQAHAWGDDGHRVVGEIAWHYLEPEVAAEVALLLETAGEPHLAESATWADRIRSDESYNWAAPLHYINLPRDWSTYIEVRDCPPAGCILKAIKSYEAILADRERNKIARAEALMFIAHFVGDLHQPLHTGLFSDRGGNDVQVQLHGTDTNLHALWDIHLVSRLVSDWADYAVEQTEKISTAERQRWQSTSVSVWAEESHKLAHNLAYTTESQLGEKYFLRCRESVEMRLQQGGVRLASVLNRALSNPVMDVAND</sequence>
<reference evidence="8" key="1">
    <citation type="journal article" date="2022" name="Arch. Microbiol.">
        <title>Microbulbifer okhotskensis sp. nov., isolated from a deep bottom sediment of the Okhotsk Sea.</title>
        <authorList>
            <person name="Romanenko L."/>
            <person name="Kurilenko V."/>
            <person name="Otstavnykh N."/>
            <person name="Velansky P."/>
            <person name="Isaeva M."/>
            <person name="Mikhailov V."/>
        </authorList>
    </citation>
    <scope>NUCLEOTIDE SEQUENCE</scope>
    <source>
        <strain evidence="8">OS29</strain>
    </source>
</reference>
<dbReference type="CDD" id="cd11010">
    <property type="entry name" value="S1-P1_nuclease"/>
    <property type="match status" value="1"/>
</dbReference>
<keyword evidence="4" id="KW-0378">Hydrolase</keyword>
<dbReference type="EMBL" id="JALBWM010000050">
    <property type="protein sequence ID" value="MCO1335134.1"/>
    <property type="molecule type" value="Genomic_DNA"/>
</dbReference>
<evidence type="ECO:0000256" key="2">
    <source>
        <dbReference type="ARBA" id="ARBA00022723"/>
    </source>
</evidence>
<evidence type="ECO:0000256" key="6">
    <source>
        <dbReference type="ARBA" id="ARBA00023180"/>
    </source>
</evidence>
<dbReference type="GO" id="GO:0046872">
    <property type="term" value="F:metal ion binding"/>
    <property type="evidence" value="ECO:0007669"/>
    <property type="project" value="UniProtKB-KW"/>
</dbReference>
<protein>
    <submittedName>
        <fullName evidence="8">S1/P1 nuclease</fullName>
    </submittedName>
</protein>
<dbReference type="Pfam" id="PF02265">
    <property type="entry name" value="S1-P1_nuclease"/>
    <property type="match status" value="1"/>
</dbReference>
<gene>
    <name evidence="8" type="ORF">MO867_12410</name>
</gene>
<evidence type="ECO:0000256" key="1">
    <source>
        <dbReference type="ARBA" id="ARBA00022722"/>
    </source>
</evidence>
<dbReference type="Gene3D" id="1.10.575.10">
    <property type="entry name" value="P1 Nuclease"/>
    <property type="match status" value="1"/>
</dbReference>